<feature type="compositionally biased region" description="Basic and acidic residues" evidence="1">
    <location>
        <begin position="63"/>
        <end position="73"/>
    </location>
</feature>
<name>A0A8D8TFG4_9HEMI</name>
<feature type="compositionally biased region" description="Basic and acidic residues" evidence="1">
    <location>
        <begin position="11"/>
        <end position="27"/>
    </location>
</feature>
<accession>A0A8D8TFG4</accession>
<evidence type="ECO:0000256" key="1">
    <source>
        <dbReference type="SAM" id="MobiDB-lite"/>
    </source>
</evidence>
<proteinExistence type="predicted"/>
<dbReference type="AlphaFoldDB" id="A0A8D8TFG4"/>
<feature type="compositionally biased region" description="Basic residues" evidence="1">
    <location>
        <begin position="74"/>
        <end position="87"/>
    </location>
</feature>
<reference evidence="2" key="1">
    <citation type="submission" date="2021-05" db="EMBL/GenBank/DDBJ databases">
        <authorList>
            <person name="Alioto T."/>
            <person name="Alioto T."/>
            <person name="Gomez Garrido J."/>
        </authorList>
    </citation>
    <scope>NUCLEOTIDE SEQUENCE</scope>
</reference>
<organism evidence="2">
    <name type="scientific">Cacopsylla melanoneura</name>
    <dbReference type="NCBI Taxonomy" id="428564"/>
    <lineage>
        <taxon>Eukaryota</taxon>
        <taxon>Metazoa</taxon>
        <taxon>Ecdysozoa</taxon>
        <taxon>Arthropoda</taxon>
        <taxon>Hexapoda</taxon>
        <taxon>Insecta</taxon>
        <taxon>Pterygota</taxon>
        <taxon>Neoptera</taxon>
        <taxon>Paraneoptera</taxon>
        <taxon>Hemiptera</taxon>
        <taxon>Sternorrhyncha</taxon>
        <taxon>Psylloidea</taxon>
        <taxon>Psyllidae</taxon>
        <taxon>Psyllinae</taxon>
        <taxon>Cacopsylla</taxon>
    </lineage>
</organism>
<dbReference type="EMBL" id="HBUF01271037">
    <property type="protein sequence ID" value="CAG6685170.1"/>
    <property type="molecule type" value="Transcribed_RNA"/>
</dbReference>
<feature type="region of interest" description="Disordered" evidence="1">
    <location>
        <begin position="1"/>
        <end position="101"/>
    </location>
</feature>
<evidence type="ECO:0000313" key="2">
    <source>
        <dbReference type="EMBL" id="CAG6685170.1"/>
    </source>
</evidence>
<protein>
    <submittedName>
        <fullName evidence="2">Uncharacterized protein</fullName>
    </submittedName>
</protein>
<sequence>MEQNKLWGKYTQKEDEQKEEKGEGGREHSKRRKERGREKNKTSCGRGKLTKRKTTQKDILFFGEDRRRGEDNRQRRRYRQRRIKKTKILSLLEQSKRGGDG</sequence>